<comment type="caution">
    <text evidence="2">The sequence shown here is derived from an EMBL/GenBank/DDBJ whole genome shotgun (WGS) entry which is preliminary data.</text>
</comment>
<evidence type="ECO:0000313" key="2">
    <source>
        <dbReference type="EMBL" id="EFE41277.1"/>
    </source>
</evidence>
<feature type="compositionally biased region" description="Polar residues" evidence="1">
    <location>
        <begin position="89"/>
        <end position="100"/>
    </location>
</feature>
<gene>
    <name evidence="2" type="ORF">TRV_03984</name>
</gene>
<evidence type="ECO:0000256" key="1">
    <source>
        <dbReference type="SAM" id="MobiDB-lite"/>
    </source>
</evidence>
<dbReference type="Proteomes" id="UP000008383">
    <property type="component" value="Unassembled WGS sequence"/>
</dbReference>
<feature type="compositionally biased region" description="Low complexity" evidence="1">
    <location>
        <begin position="163"/>
        <end position="175"/>
    </location>
</feature>
<dbReference type="RefSeq" id="XP_003021895.1">
    <property type="nucleotide sequence ID" value="XM_003021849.1"/>
</dbReference>
<keyword evidence="3" id="KW-1185">Reference proteome</keyword>
<proteinExistence type="predicted"/>
<dbReference type="HOGENOM" id="CLU_797375_0_0_1"/>
<organism evidence="2 3">
    <name type="scientific">Trichophyton verrucosum (strain HKI 0517)</name>
    <dbReference type="NCBI Taxonomy" id="663202"/>
    <lineage>
        <taxon>Eukaryota</taxon>
        <taxon>Fungi</taxon>
        <taxon>Dikarya</taxon>
        <taxon>Ascomycota</taxon>
        <taxon>Pezizomycotina</taxon>
        <taxon>Eurotiomycetes</taxon>
        <taxon>Eurotiomycetidae</taxon>
        <taxon>Onygenales</taxon>
        <taxon>Arthrodermataceae</taxon>
        <taxon>Trichophyton</taxon>
    </lineage>
</organism>
<reference evidence="3" key="1">
    <citation type="journal article" date="2011" name="Genome Biol.">
        <title>Comparative and functional genomics provide insights into the pathogenicity of dermatophytic fungi.</title>
        <authorList>
            <person name="Burmester A."/>
            <person name="Shelest E."/>
            <person name="Gloeckner G."/>
            <person name="Heddergott C."/>
            <person name="Schindler S."/>
            <person name="Staib P."/>
            <person name="Heidel A."/>
            <person name="Felder M."/>
            <person name="Petzold A."/>
            <person name="Szafranski K."/>
            <person name="Feuermann M."/>
            <person name="Pedruzzi I."/>
            <person name="Priebe S."/>
            <person name="Groth M."/>
            <person name="Winkler R."/>
            <person name="Li W."/>
            <person name="Kniemeyer O."/>
            <person name="Schroeckh V."/>
            <person name="Hertweck C."/>
            <person name="Hube B."/>
            <person name="White T.C."/>
            <person name="Platzer M."/>
            <person name="Guthke R."/>
            <person name="Heitman J."/>
            <person name="Woestemeyer J."/>
            <person name="Zipfel P.F."/>
            <person name="Monod M."/>
            <person name="Brakhage A.A."/>
        </authorList>
    </citation>
    <scope>NUCLEOTIDE SEQUENCE [LARGE SCALE GENOMIC DNA]</scope>
    <source>
        <strain evidence="3">HKI 0517</strain>
    </source>
</reference>
<feature type="compositionally biased region" description="Basic and acidic residues" evidence="1">
    <location>
        <begin position="138"/>
        <end position="154"/>
    </location>
</feature>
<feature type="compositionally biased region" description="Basic and acidic residues" evidence="1">
    <location>
        <begin position="218"/>
        <end position="230"/>
    </location>
</feature>
<dbReference type="KEGG" id="tve:TRV_03984"/>
<evidence type="ECO:0000313" key="3">
    <source>
        <dbReference type="Proteomes" id="UP000008383"/>
    </source>
</evidence>
<protein>
    <submittedName>
        <fullName evidence="2">Uncharacterized protein</fullName>
    </submittedName>
</protein>
<dbReference type="OrthoDB" id="5575at2759"/>
<feature type="region of interest" description="Disordered" evidence="1">
    <location>
        <begin position="123"/>
        <end position="175"/>
    </location>
</feature>
<name>D4DA40_TRIVH</name>
<feature type="region of interest" description="Disordered" evidence="1">
    <location>
        <begin position="71"/>
        <end position="105"/>
    </location>
</feature>
<dbReference type="GeneID" id="9578778"/>
<feature type="region of interest" description="Disordered" evidence="1">
    <location>
        <begin position="40"/>
        <end position="59"/>
    </location>
</feature>
<sequence>MFYVVLVKDFDDILQSRNKGPTTAVTATSAPTALSISSKMKKTISRGNSSVTSEPVQLDNGKWACNHRCKDKTAEGTDQPPKQSKKQVTEASNKRPQSGNCEAKSKISKDNIKLERQVEVIDLTKPEPTKKKLTSGVRAEKSSSKRKDRDETPTLHHSYSRRTPSPLSDDTLDPLQLPLPVRKVKAMKYTLSDGDDFEEFESLMGDFESSPTKNNIPAEKETSQTSEHRSPTNNADFEDSRDLFGEDDAMDDDALNHVNDKSMEVMSFKNLDDTPCIYSSQKKDCEGTVPAIQRHKADLLPLQAQSLQYNVDVLPTDQGVEDDNLFLTNPPTPTKGIPDTKVSGKENLDIFKLVPSKRRISDLTATEIPLAEGNIVDIQHQKGSPRSEHPRQIDPLLLEEFGAVAEFY</sequence>
<accession>D4DA40</accession>
<dbReference type="AlphaFoldDB" id="D4DA40"/>
<feature type="compositionally biased region" description="Polar residues" evidence="1">
    <location>
        <begin position="45"/>
        <end position="55"/>
    </location>
</feature>
<feature type="region of interest" description="Disordered" evidence="1">
    <location>
        <begin position="206"/>
        <end position="252"/>
    </location>
</feature>
<dbReference type="EMBL" id="ACYE01000204">
    <property type="protein sequence ID" value="EFE41277.1"/>
    <property type="molecule type" value="Genomic_DNA"/>
</dbReference>